<evidence type="ECO:0000256" key="3">
    <source>
        <dbReference type="ARBA" id="ARBA00004709"/>
    </source>
</evidence>
<evidence type="ECO:0000256" key="11">
    <source>
        <dbReference type="HAMAP-Rule" id="MF_01520"/>
    </source>
</evidence>
<dbReference type="PROSITE" id="PS01350">
    <property type="entry name" value="ISPF"/>
    <property type="match status" value="1"/>
</dbReference>
<evidence type="ECO:0000256" key="9">
    <source>
        <dbReference type="ARBA" id="ARBA00023239"/>
    </source>
</evidence>
<dbReference type="GO" id="GO:0016114">
    <property type="term" value="P:terpenoid biosynthetic process"/>
    <property type="evidence" value="ECO:0007669"/>
    <property type="project" value="InterPro"/>
</dbReference>
<evidence type="ECO:0000256" key="10">
    <source>
        <dbReference type="ARBA" id="ARBA00023268"/>
    </source>
</evidence>
<feature type="site" description="Transition state stabilizer" evidence="11">
    <location>
        <position position="370"/>
    </location>
</feature>
<keyword evidence="10 11" id="KW-0511">Multifunctional enzyme</keyword>
<feature type="binding site" evidence="11">
    <location>
        <position position="279"/>
    </location>
    <ligand>
        <name>a divalent metal cation</name>
        <dbReference type="ChEBI" id="CHEBI:60240"/>
    </ligand>
</feature>
<proteinExistence type="inferred from homology"/>
<dbReference type="GO" id="GO:0050518">
    <property type="term" value="F:2-C-methyl-D-erythritol 4-phosphate cytidylyltransferase activity"/>
    <property type="evidence" value="ECO:0007669"/>
    <property type="project" value="UniProtKB-UniRule"/>
</dbReference>
<dbReference type="GO" id="GO:0008685">
    <property type="term" value="F:2-C-methyl-D-erythritol 2,4-cyclodiphosphate synthase activity"/>
    <property type="evidence" value="ECO:0007669"/>
    <property type="project" value="UniProtKB-UniRule"/>
</dbReference>
<feature type="binding site" evidence="11">
    <location>
        <begin position="245"/>
        <end position="247"/>
    </location>
    <ligand>
        <name>4-CDP-2-C-methyl-D-erythritol 2-phosphate</name>
        <dbReference type="ChEBI" id="CHEBI:57919"/>
    </ligand>
</feature>
<dbReference type="InterPro" id="IPR026596">
    <property type="entry name" value="IspD/F"/>
</dbReference>
<feature type="domain" description="2-C-methyl-D-erythritol 2,4-cyclodiphosphate synthase" evidence="12">
    <location>
        <begin position="239"/>
        <end position="391"/>
    </location>
</feature>
<feature type="binding site" evidence="11">
    <location>
        <position position="245"/>
    </location>
    <ligand>
        <name>a divalent metal cation</name>
        <dbReference type="ChEBI" id="CHEBI:60240"/>
    </ligand>
</feature>
<feature type="region of interest" description="2-C-methyl-D-erythritol 2,4-cyclodiphosphate synthase" evidence="11">
    <location>
        <begin position="239"/>
        <end position="398"/>
    </location>
</feature>
<dbReference type="RefSeq" id="WP_202060821.1">
    <property type="nucleotide sequence ID" value="NZ_JAEQMY010000019.1"/>
</dbReference>
<organism evidence="13 14">
    <name type="scientific">Microvirga aerilata</name>
    <dbReference type="NCBI Taxonomy" id="670292"/>
    <lineage>
        <taxon>Bacteria</taxon>
        <taxon>Pseudomonadati</taxon>
        <taxon>Pseudomonadota</taxon>
        <taxon>Alphaproteobacteria</taxon>
        <taxon>Hyphomicrobiales</taxon>
        <taxon>Methylobacteriaceae</taxon>
        <taxon>Microvirga</taxon>
    </lineage>
</organism>
<dbReference type="CDD" id="cd02516">
    <property type="entry name" value="CDP-ME_synthetase"/>
    <property type="match status" value="1"/>
</dbReference>
<feature type="binding site" evidence="11">
    <location>
        <position position="379"/>
    </location>
    <ligand>
        <name>4-CDP-2-C-methyl-D-erythritol 2-phosphate</name>
        <dbReference type="ChEBI" id="CHEBI:57919"/>
    </ligand>
</feature>
<dbReference type="InterPro" id="IPR020555">
    <property type="entry name" value="MECDP_synthase_CS"/>
</dbReference>
<dbReference type="NCBIfam" id="TIGR00151">
    <property type="entry name" value="ispF"/>
    <property type="match status" value="1"/>
</dbReference>
<comment type="pathway">
    <text evidence="3 11">Isoprenoid biosynthesis; isopentenyl diphosphate biosynthesis via DXP pathway; isopentenyl diphosphate from 1-deoxy-D-xylulose 5-phosphate: step 4/6.</text>
</comment>
<evidence type="ECO:0000256" key="1">
    <source>
        <dbReference type="ARBA" id="ARBA00000200"/>
    </source>
</evidence>
<evidence type="ECO:0000256" key="2">
    <source>
        <dbReference type="ARBA" id="ARBA00001968"/>
    </source>
</evidence>
<protein>
    <recommendedName>
        <fullName evidence="11">Bifunctional enzyme IspD/IspF</fullName>
    </recommendedName>
    <domain>
        <recommendedName>
            <fullName evidence="11">2-C-methyl-D-erythritol 4-phosphate cytidylyltransferase</fullName>
            <ecNumber evidence="11">2.7.7.60</ecNumber>
        </recommendedName>
        <alternativeName>
            <fullName evidence="11">4-diphosphocytidyl-2C-methyl-D-erythritol synthase</fullName>
        </alternativeName>
        <alternativeName>
            <fullName evidence="11">MEP cytidylyltransferase</fullName>
            <shortName evidence="11">MCT</shortName>
        </alternativeName>
    </domain>
    <domain>
        <recommendedName>
            <fullName evidence="11">2-C-methyl-D-erythritol 2,4-cyclodiphosphate synthase</fullName>
            <shortName evidence="11">MECDP-synthase</shortName>
            <shortName evidence="11">MECPP-synthase</shortName>
            <shortName evidence="11">MECPS</shortName>
            <ecNumber evidence="11">4.6.1.12</ecNumber>
        </recommendedName>
    </domain>
</protein>
<feature type="binding site" evidence="11">
    <location>
        <position position="247"/>
    </location>
    <ligand>
        <name>a divalent metal cation</name>
        <dbReference type="ChEBI" id="CHEBI:60240"/>
    </ligand>
</feature>
<feature type="region of interest" description="2-C-methyl-D-erythritol 4-phosphate cytidylyltransferase" evidence="11">
    <location>
        <begin position="1"/>
        <end position="238"/>
    </location>
</feature>
<keyword evidence="9 11" id="KW-0456">Lyase</keyword>
<evidence type="ECO:0000256" key="7">
    <source>
        <dbReference type="ARBA" id="ARBA00022723"/>
    </source>
</evidence>
<evidence type="ECO:0000256" key="4">
    <source>
        <dbReference type="ARBA" id="ARBA00008480"/>
    </source>
</evidence>
<comment type="pathway">
    <text evidence="11">Isoprenoid biosynthesis; isopentenyl diphosphate biosynthesis via DXP pathway; isopentenyl diphosphate from 1-deoxy-D-xylulose 5-phosphate: step 2/6.</text>
</comment>
<dbReference type="HAMAP" id="MF_01520">
    <property type="entry name" value="IspDF"/>
    <property type="match status" value="1"/>
</dbReference>
<comment type="similarity">
    <text evidence="11">In the N-terminal section; belongs to the IspD/TarI cytidylyltransferase family. IspD subfamily.</text>
</comment>
<dbReference type="PANTHER" id="PTHR43181">
    <property type="entry name" value="2-C-METHYL-D-ERYTHRITOL 2,4-CYCLODIPHOSPHATE SYNTHASE, CHLOROPLASTIC"/>
    <property type="match status" value="1"/>
</dbReference>
<dbReference type="HAMAP" id="MF_00108">
    <property type="entry name" value="IspD"/>
    <property type="match status" value="1"/>
</dbReference>
<feature type="site" description="Positions MEP for the nucleophilic attack" evidence="11">
    <location>
        <position position="215"/>
    </location>
</feature>
<dbReference type="Pfam" id="PF01128">
    <property type="entry name" value="IspD"/>
    <property type="match status" value="1"/>
</dbReference>
<feature type="site" description="Transition state stabilizer" evidence="11">
    <location>
        <position position="15"/>
    </location>
</feature>
<keyword evidence="7 11" id="KW-0479">Metal-binding</keyword>
<evidence type="ECO:0000256" key="8">
    <source>
        <dbReference type="ARBA" id="ARBA00023229"/>
    </source>
</evidence>
<feature type="binding site" evidence="11">
    <location>
        <begin position="271"/>
        <end position="272"/>
    </location>
    <ligand>
        <name>4-CDP-2-C-methyl-D-erythritol 2-phosphate</name>
        <dbReference type="ChEBI" id="CHEBI:57919"/>
    </ligand>
</feature>
<dbReference type="SUPFAM" id="SSF53448">
    <property type="entry name" value="Nucleotide-diphospho-sugar transferases"/>
    <property type="match status" value="1"/>
</dbReference>
<comment type="catalytic activity">
    <reaction evidence="11">
        <text>2-C-methyl-D-erythritol 4-phosphate + CTP + H(+) = 4-CDP-2-C-methyl-D-erythritol + diphosphate</text>
        <dbReference type="Rhea" id="RHEA:13429"/>
        <dbReference type="ChEBI" id="CHEBI:15378"/>
        <dbReference type="ChEBI" id="CHEBI:33019"/>
        <dbReference type="ChEBI" id="CHEBI:37563"/>
        <dbReference type="ChEBI" id="CHEBI:57823"/>
        <dbReference type="ChEBI" id="CHEBI:58262"/>
        <dbReference type="EC" id="2.7.7.60"/>
    </reaction>
</comment>
<feature type="binding site" evidence="11">
    <location>
        <begin position="369"/>
        <end position="372"/>
    </location>
    <ligand>
        <name>4-CDP-2-C-methyl-D-erythritol 2-phosphate</name>
        <dbReference type="ChEBI" id="CHEBI:57919"/>
    </ligand>
</feature>
<gene>
    <name evidence="11" type="primary">ispDF</name>
    <name evidence="13" type="ORF">JKG68_14800</name>
</gene>
<dbReference type="NCBIfam" id="NF006899">
    <property type="entry name" value="PRK09382.1"/>
    <property type="match status" value="1"/>
</dbReference>
<feature type="binding site" evidence="11">
    <location>
        <position position="376"/>
    </location>
    <ligand>
        <name>4-CDP-2-C-methyl-D-erythritol 2-phosphate</name>
        <dbReference type="ChEBI" id="CHEBI:57919"/>
    </ligand>
</feature>
<evidence type="ECO:0000259" key="12">
    <source>
        <dbReference type="Pfam" id="PF02542"/>
    </source>
</evidence>
<sequence>MSVAALIVAAGRGSRAGEGIPKQYRLLKGKPVLAHTLGSFLAHPRIERVVAVIHRDDRDLYEATLKALPADLLSKLLPCAYGGETRQASVNHGLEALAASAPDIALVHDGARPFASAGLIDRAMEAAERWSAAVPGISVTDTIKVIGERSEVISTPDRASLRAVQTPQSFRFPLLLDAHRQAAASNLHSFTDDGALAEWAGQPVHVFEGEPGNIKLTHPADFQEAERRLKGSSMTYVTRLGTGFDVHAFGEGDHVWLGGIEVPHDRGVVAHSDGDVILHALTDAVLGALAEGDIGTHFPPSDSQWRGASSDRFLAYAVGLVRERGGLVDHLDTTLLCERPRLGPHREAMRQRIAEIAGLRVHQVSLKATTTEKLGFTGRSEGIAAQAAATIRLPEIDA</sequence>
<feature type="site" description="Transition state stabilizer" evidence="11">
    <location>
        <position position="22"/>
    </location>
</feature>
<comment type="caution">
    <text evidence="13">The sequence shown here is derived from an EMBL/GenBank/DDBJ whole genome shotgun (WGS) entry which is preliminary data.</text>
</comment>
<dbReference type="Proteomes" id="UP000605848">
    <property type="component" value="Unassembled WGS sequence"/>
</dbReference>
<dbReference type="InterPro" id="IPR003526">
    <property type="entry name" value="MECDP_synthase"/>
</dbReference>
<dbReference type="Gene3D" id="3.30.1330.50">
    <property type="entry name" value="2-C-methyl-D-erythritol 2,4-cyclodiphosphate synthase"/>
    <property type="match status" value="1"/>
</dbReference>
<feature type="site" description="Transition state stabilizer" evidence="11">
    <location>
        <position position="271"/>
    </location>
</feature>
<dbReference type="Gene3D" id="3.90.550.10">
    <property type="entry name" value="Spore Coat Polysaccharide Biosynthesis Protein SpsA, Chain A"/>
    <property type="match status" value="1"/>
</dbReference>
<dbReference type="HAMAP" id="MF_00107">
    <property type="entry name" value="IspF"/>
    <property type="match status" value="1"/>
</dbReference>
<reference evidence="13" key="1">
    <citation type="submission" date="2021-01" db="EMBL/GenBank/DDBJ databases">
        <title>Microvirga sp.</title>
        <authorList>
            <person name="Kim M.K."/>
        </authorList>
    </citation>
    <scope>NUCLEOTIDE SEQUENCE</scope>
    <source>
        <strain evidence="13">5420S-16</strain>
    </source>
</reference>
<comment type="function">
    <text evidence="11">Bifunctional enzyme that catalyzes the formation of 4-diphosphocytidyl-2-C-methyl-D-erythritol from CTP and 2-C-methyl-D-erythritol 4-phosphate (MEP) (IspD), and catalyzes the conversion of 4-diphosphocytidyl-2-C-methyl-D-erythritol 2-phosphate (CDP-ME2P) to 2-C-methyl-D-erythritol 2,4-cyclodiphosphate (ME-CPP) with a corresponding release of cytidine 5-monophosphate (CMP) (IspF).</text>
</comment>
<dbReference type="AlphaFoldDB" id="A0A937CXD2"/>
<keyword evidence="14" id="KW-1185">Reference proteome</keyword>
<dbReference type="EMBL" id="JAEQMY010000019">
    <property type="protein sequence ID" value="MBL0405238.1"/>
    <property type="molecule type" value="Genomic_DNA"/>
</dbReference>
<keyword evidence="5 11" id="KW-0808">Transferase</keyword>
<dbReference type="GO" id="GO:0019288">
    <property type="term" value="P:isopentenyl diphosphate biosynthetic process, methylerythritol 4-phosphate pathway"/>
    <property type="evidence" value="ECO:0007669"/>
    <property type="project" value="UniProtKB-UniRule"/>
</dbReference>
<dbReference type="EC" id="4.6.1.12" evidence="11"/>
<keyword evidence="8 11" id="KW-0414">Isoprene biosynthesis</keyword>
<evidence type="ECO:0000313" key="14">
    <source>
        <dbReference type="Proteomes" id="UP000605848"/>
    </source>
</evidence>
<dbReference type="InterPro" id="IPR036571">
    <property type="entry name" value="MECDP_synthase_sf"/>
</dbReference>
<dbReference type="InterPro" id="IPR001228">
    <property type="entry name" value="IspD"/>
</dbReference>
<dbReference type="EC" id="2.7.7.60" evidence="11"/>
<feature type="binding site" evidence="11">
    <location>
        <begin position="293"/>
        <end position="295"/>
    </location>
    <ligand>
        <name>4-CDP-2-C-methyl-D-erythritol 2-phosphate</name>
        <dbReference type="ChEBI" id="CHEBI:57919"/>
    </ligand>
</feature>
<dbReference type="InterPro" id="IPR034683">
    <property type="entry name" value="IspD/TarI"/>
</dbReference>
<dbReference type="FunFam" id="3.90.550.10:FF:000003">
    <property type="entry name" value="2-C-methyl-D-erythritol 4-phosphate cytidylyltransferase"/>
    <property type="match status" value="1"/>
</dbReference>
<dbReference type="NCBIfam" id="TIGR00453">
    <property type="entry name" value="ispD"/>
    <property type="match status" value="1"/>
</dbReference>
<dbReference type="SUPFAM" id="SSF69765">
    <property type="entry name" value="IpsF-like"/>
    <property type="match status" value="1"/>
</dbReference>
<evidence type="ECO:0000313" key="13">
    <source>
        <dbReference type="EMBL" id="MBL0405238.1"/>
    </source>
</evidence>
<name>A0A937CXD2_9HYPH</name>
<dbReference type="Pfam" id="PF02542">
    <property type="entry name" value="YgbB"/>
    <property type="match status" value="1"/>
</dbReference>
<dbReference type="CDD" id="cd00554">
    <property type="entry name" value="MECDP_synthase"/>
    <property type="match status" value="1"/>
</dbReference>
<keyword evidence="6 11" id="KW-0548">Nucleotidyltransferase</keyword>
<dbReference type="InterPro" id="IPR029044">
    <property type="entry name" value="Nucleotide-diphossugar_trans"/>
</dbReference>
<comment type="catalytic activity">
    <reaction evidence="1 11">
        <text>4-CDP-2-C-methyl-D-erythritol 2-phosphate = 2-C-methyl-D-erythritol 2,4-cyclic diphosphate + CMP</text>
        <dbReference type="Rhea" id="RHEA:23864"/>
        <dbReference type="ChEBI" id="CHEBI:57919"/>
        <dbReference type="ChEBI" id="CHEBI:58483"/>
        <dbReference type="ChEBI" id="CHEBI:60377"/>
        <dbReference type="EC" id="4.6.1.12"/>
    </reaction>
</comment>
<comment type="caution">
    <text evidence="11">Lacks conserved residue(s) required for the propagation of feature annotation.</text>
</comment>
<dbReference type="GO" id="GO:0046872">
    <property type="term" value="F:metal ion binding"/>
    <property type="evidence" value="ECO:0007669"/>
    <property type="project" value="UniProtKB-KW"/>
</dbReference>
<comment type="similarity">
    <text evidence="4">Belongs to the IspF family.</text>
</comment>
<dbReference type="PANTHER" id="PTHR43181:SF1">
    <property type="entry name" value="2-C-METHYL-D-ERYTHRITOL 2,4-CYCLODIPHOSPHATE SYNTHASE, CHLOROPLASTIC"/>
    <property type="match status" value="1"/>
</dbReference>
<feature type="site" description="Positions MEP for the nucleophilic attack" evidence="11">
    <location>
        <position position="158"/>
    </location>
</feature>
<evidence type="ECO:0000256" key="6">
    <source>
        <dbReference type="ARBA" id="ARBA00022695"/>
    </source>
</evidence>
<comment type="similarity">
    <text evidence="11">In the C-terminal section; belongs to the IspF family.</text>
</comment>
<evidence type="ECO:0000256" key="5">
    <source>
        <dbReference type="ARBA" id="ARBA00022679"/>
    </source>
</evidence>
<comment type="cofactor">
    <cofactor evidence="2 11">
        <name>a divalent metal cation</name>
        <dbReference type="ChEBI" id="CHEBI:60240"/>
    </cofactor>
</comment>
<accession>A0A937CXD2</accession>